<sequence>MNYLIEERYNALAAEYVIGTLRGKARIRFQKLMMQYQAIHDATCLWEQYLEGLNHSVAPVTPPPKVWAEIQRRLGHADAPQAVPDQPAKPSRNPWQWTALTGLAAAVIVALFLIVPQKTAELPVSQVAIVSDNDNQPLWIVEVSRESIKVRVTDALAPLPDTDYELWMVPANDAAPISLGLLPESGSLLAAAPDFLFSDNIKALAVSKEPPGGSPTGSPSEVLYIAPLFKV</sequence>
<dbReference type="InterPro" id="IPR018764">
    <property type="entry name" value="RskA_C"/>
</dbReference>
<dbReference type="EMBL" id="BMXP01000009">
    <property type="protein sequence ID" value="GGW93431.1"/>
    <property type="molecule type" value="Genomic_DNA"/>
</dbReference>
<reference evidence="2" key="2">
    <citation type="submission" date="2020-09" db="EMBL/GenBank/DDBJ databases">
        <authorList>
            <person name="Sun Q."/>
            <person name="Kim S."/>
        </authorList>
    </citation>
    <scope>NUCLEOTIDE SEQUENCE</scope>
    <source>
        <strain evidence="2">KCTC 22164</strain>
    </source>
</reference>
<proteinExistence type="predicted"/>
<feature type="domain" description="Anti-sigma K factor RskA C-terminal" evidence="1">
    <location>
        <begin position="102"/>
        <end position="219"/>
    </location>
</feature>
<gene>
    <name evidence="2" type="ORF">GCM10007391_29750</name>
</gene>
<organism evidence="2 3">
    <name type="scientific">Alteromonas halophila</name>
    <dbReference type="NCBI Taxonomy" id="516698"/>
    <lineage>
        <taxon>Bacteria</taxon>
        <taxon>Pseudomonadati</taxon>
        <taxon>Pseudomonadota</taxon>
        <taxon>Gammaproteobacteria</taxon>
        <taxon>Alteromonadales</taxon>
        <taxon>Alteromonadaceae</taxon>
        <taxon>Alteromonas/Salinimonas group</taxon>
        <taxon>Alteromonas</taxon>
    </lineage>
</organism>
<evidence type="ECO:0000313" key="2">
    <source>
        <dbReference type="EMBL" id="GGW93431.1"/>
    </source>
</evidence>
<dbReference type="GO" id="GO:0016989">
    <property type="term" value="F:sigma factor antagonist activity"/>
    <property type="evidence" value="ECO:0007669"/>
    <property type="project" value="TreeGrafter"/>
</dbReference>
<dbReference type="InterPro" id="IPR051474">
    <property type="entry name" value="Anti-sigma-K/W_factor"/>
</dbReference>
<dbReference type="Proteomes" id="UP000631300">
    <property type="component" value="Unassembled WGS sequence"/>
</dbReference>
<dbReference type="RefSeq" id="WP_189407854.1">
    <property type="nucleotide sequence ID" value="NZ_BMXP01000009.1"/>
</dbReference>
<dbReference type="GO" id="GO:0006417">
    <property type="term" value="P:regulation of translation"/>
    <property type="evidence" value="ECO:0007669"/>
    <property type="project" value="TreeGrafter"/>
</dbReference>
<accession>A0A918JQE1</accession>
<dbReference type="Pfam" id="PF10099">
    <property type="entry name" value="RskA_C"/>
    <property type="match status" value="1"/>
</dbReference>
<reference evidence="2" key="1">
    <citation type="journal article" date="2014" name="Int. J. Syst. Evol. Microbiol.">
        <title>Complete genome sequence of Corynebacterium casei LMG S-19264T (=DSM 44701T), isolated from a smear-ripened cheese.</title>
        <authorList>
            <consortium name="US DOE Joint Genome Institute (JGI-PGF)"/>
            <person name="Walter F."/>
            <person name="Albersmeier A."/>
            <person name="Kalinowski J."/>
            <person name="Ruckert C."/>
        </authorList>
    </citation>
    <scope>NUCLEOTIDE SEQUENCE</scope>
    <source>
        <strain evidence="2">KCTC 22164</strain>
    </source>
</reference>
<evidence type="ECO:0000259" key="1">
    <source>
        <dbReference type="Pfam" id="PF10099"/>
    </source>
</evidence>
<dbReference type="PANTHER" id="PTHR37461:SF1">
    <property type="entry name" value="ANTI-SIGMA-K FACTOR RSKA"/>
    <property type="match status" value="1"/>
</dbReference>
<dbReference type="AlphaFoldDB" id="A0A918JQE1"/>
<dbReference type="GO" id="GO:0005886">
    <property type="term" value="C:plasma membrane"/>
    <property type="evidence" value="ECO:0007669"/>
    <property type="project" value="InterPro"/>
</dbReference>
<dbReference type="PANTHER" id="PTHR37461">
    <property type="entry name" value="ANTI-SIGMA-K FACTOR RSKA"/>
    <property type="match status" value="1"/>
</dbReference>
<keyword evidence="3" id="KW-1185">Reference proteome</keyword>
<name>A0A918JQE1_9ALTE</name>
<protein>
    <recommendedName>
        <fullName evidence="1">Anti-sigma K factor RskA C-terminal domain-containing protein</fullName>
    </recommendedName>
</protein>
<evidence type="ECO:0000313" key="3">
    <source>
        <dbReference type="Proteomes" id="UP000631300"/>
    </source>
</evidence>
<comment type="caution">
    <text evidence="2">The sequence shown here is derived from an EMBL/GenBank/DDBJ whole genome shotgun (WGS) entry which is preliminary data.</text>
</comment>